<dbReference type="PANTHER" id="PTHR42923:SF17">
    <property type="entry name" value="AMINE OXIDASE DOMAIN-CONTAINING PROTEIN"/>
    <property type="match status" value="1"/>
</dbReference>
<organism evidence="2 3">
    <name type="scientific">Caulobacter vibrioides (strain ATCC 19089 / CIP 103742 / CB 15)</name>
    <name type="common">Caulobacter crescentus</name>
    <dbReference type="NCBI Taxonomy" id="190650"/>
    <lineage>
        <taxon>Bacteria</taxon>
        <taxon>Pseudomonadati</taxon>
        <taxon>Pseudomonadota</taxon>
        <taxon>Alphaproteobacteria</taxon>
        <taxon>Caulobacterales</taxon>
        <taxon>Caulobacteraceae</taxon>
        <taxon>Caulobacter</taxon>
    </lineage>
</organism>
<feature type="domain" description="Amine oxidase" evidence="1">
    <location>
        <begin position="29"/>
        <end position="292"/>
    </location>
</feature>
<dbReference type="InterPro" id="IPR036188">
    <property type="entry name" value="FAD/NAD-bd_sf"/>
</dbReference>
<dbReference type="KEGG" id="ccr:CC_2600"/>
<dbReference type="GO" id="GO:0016491">
    <property type="term" value="F:oxidoreductase activity"/>
    <property type="evidence" value="ECO:0007669"/>
    <property type="project" value="InterPro"/>
</dbReference>
<dbReference type="EMBL" id="AE005673">
    <property type="protein sequence ID" value="AAK24569.1"/>
    <property type="molecule type" value="Genomic_DNA"/>
</dbReference>
<dbReference type="BioCyc" id="CAULO:CC2600-MONOMER"/>
<sequence length="454" mass="50068">MASVALALWERVLANVVPRQSIAVIGAGVSGLSAAWLLSHRHDVTLYEADNRLGGHANTIIAEGVAVDTGFIVYNEPNYPNLTALFRHIGVETTETDMSFGVSLDGGALEYSSTKLLAQKRNVANPRFIKMLLDVVRFYREGRNIPADLEQGGLCRLDDYLRRQGFGRAFQEDHLLPQAAAIWSASMRDIREFPAAALLRFFDNHGLMLPIDKRPIWRTVVGGSARYVEKLAAGVSGPILTGRPVKAIHRGPDGVRIEDATGETRAFDHVVIGAHADQALSMLAAPSAEERELLGAFRYSRNRAVLHSDPALMPRRRGAWASWNHVGRRGEDGEGGVTYWMNILQPLGVERPYFLSLNPMQDPAGLMHDQVYEHPLFDGPAMLAQRRLWSLQGRRRTWFCGAYFGSGFHEDGLQAGLAVAEQLGGVRRPWLVPNPSGRIVLDVADQAADRELVA</sequence>
<dbReference type="Proteomes" id="UP000001816">
    <property type="component" value="Chromosome"/>
</dbReference>
<dbReference type="InterPro" id="IPR002937">
    <property type="entry name" value="Amino_oxidase"/>
</dbReference>
<dbReference type="AlphaFoldDB" id="Q9A564"/>
<dbReference type="SUPFAM" id="SSF51905">
    <property type="entry name" value="FAD/NAD(P)-binding domain"/>
    <property type="match status" value="1"/>
</dbReference>
<dbReference type="PANTHER" id="PTHR42923">
    <property type="entry name" value="PROTOPORPHYRINOGEN OXIDASE"/>
    <property type="match status" value="1"/>
</dbReference>
<keyword evidence="3" id="KW-1185">Reference proteome</keyword>
<gene>
    <name evidence="2" type="ordered locus">CC_2600</name>
</gene>
<proteinExistence type="predicted"/>
<evidence type="ECO:0000313" key="3">
    <source>
        <dbReference type="Proteomes" id="UP000001816"/>
    </source>
</evidence>
<dbReference type="EnsemblBacteria" id="AAK24569">
    <property type="protein sequence ID" value="AAK24569"/>
    <property type="gene ID" value="CC_2600"/>
</dbReference>
<dbReference type="Gene3D" id="3.50.50.60">
    <property type="entry name" value="FAD/NAD(P)-binding domain"/>
    <property type="match status" value="1"/>
</dbReference>
<accession>Q9A564</accession>
<dbReference type="Pfam" id="PF01593">
    <property type="entry name" value="Amino_oxidase"/>
    <property type="match status" value="1"/>
</dbReference>
<name>Q9A564_CAUVC</name>
<evidence type="ECO:0000259" key="1">
    <source>
        <dbReference type="Pfam" id="PF01593"/>
    </source>
</evidence>
<dbReference type="PATRIC" id="fig|190650.5.peg.2614"/>
<dbReference type="SMR" id="Q9A564"/>
<dbReference type="STRING" id="190650.CC_2600"/>
<dbReference type="eggNOG" id="COG2907">
    <property type="taxonomic scope" value="Bacteria"/>
</dbReference>
<dbReference type="HOGENOM" id="CLU_028123_1_0_5"/>
<dbReference type="PIR" id="E87571">
    <property type="entry name" value="E87571"/>
</dbReference>
<reference evidence="2 3" key="1">
    <citation type="journal article" date="2001" name="Proc. Natl. Acad. Sci. U.S.A.">
        <title>Complete genome sequence of Caulobacter crescentus.</title>
        <authorList>
            <person name="Nierman W.C."/>
            <person name="Feldblyum T.V."/>
            <person name="Laub M.T."/>
            <person name="Paulsen I.T."/>
            <person name="Nelson K.E."/>
            <person name="Eisen J.A."/>
            <person name="Heidelberg J.F."/>
            <person name="Alley M.R."/>
            <person name="Ohta N."/>
            <person name="Maddock J.R."/>
            <person name="Potocka I."/>
            <person name="Nelson W.C."/>
            <person name="Newton A."/>
            <person name="Stephens C."/>
            <person name="Phadke N.D."/>
            <person name="Ely B."/>
            <person name="DeBoy R.T."/>
            <person name="Dodson R.J."/>
            <person name="Durkin A.S."/>
            <person name="Gwinn M.L."/>
            <person name="Haft D.H."/>
            <person name="Kolonay J.F."/>
            <person name="Smit J."/>
            <person name="Craven M.B."/>
            <person name="Khouri H."/>
            <person name="Shetty J."/>
            <person name="Berry K."/>
            <person name="Utterback T."/>
            <person name="Tran K."/>
            <person name="Wolf A."/>
            <person name="Vamathevan J."/>
            <person name="Ermolaeva M."/>
            <person name="White O."/>
            <person name="Salzberg S.L."/>
            <person name="Venter J.C."/>
            <person name="Shapiro L."/>
            <person name="Fraser C.M."/>
        </authorList>
    </citation>
    <scope>NUCLEOTIDE SEQUENCE [LARGE SCALE GENOMIC DNA]</scope>
    <source>
        <strain evidence="3">ATCC 19089 / CB15</strain>
    </source>
</reference>
<dbReference type="InterPro" id="IPR050464">
    <property type="entry name" value="Zeta_carotene_desat/Oxidored"/>
</dbReference>
<evidence type="ECO:0000313" key="2">
    <source>
        <dbReference type="EMBL" id="AAK24569.1"/>
    </source>
</evidence>
<protein>
    <submittedName>
        <fullName evidence="2">Amine oxidase, flavin-containing</fullName>
    </submittedName>
</protein>